<dbReference type="SUPFAM" id="SSF51621">
    <property type="entry name" value="Phosphoenolpyruvate/pyruvate domain"/>
    <property type="match status" value="1"/>
</dbReference>
<gene>
    <name evidence="1" type="ORF">PQO05_04835</name>
</gene>
<name>A0ABY7TAZ1_9SPHI</name>
<keyword evidence="2" id="KW-1185">Reference proteome</keyword>
<sequence length="294" mass="32604">MKHTLTKRKSWKAMLAGADQPVQLPVAHDALTARLIELAGFDAYQIGGYALSGATHAIPDVDLEKFGEKKFSAEWIMNASPLPVLVDIDDGYGDVKNVTRTVQEYISLGASAIFMEDQKPPKKCGHMDDKKVIRTREMIQKIKAAVAARERYDFFILARTDAIDPEGLENAIDRAKAYLDAGADGAYLEGPQTLDQLEQIGKALNGVPLATSILEDGGKTPWVSPKDLKDIGFSMVLYPTTLIFQIVYTLQRALENLKHGKPTKSASINMDEFMNIVDLPYWKQIEEKFEGKSI</sequence>
<dbReference type="Proteomes" id="UP001216139">
    <property type="component" value="Chromosome"/>
</dbReference>
<dbReference type="InterPro" id="IPR040442">
    <property type="entry name" value="Pyrv_kinase-like_dom_sf"/>
</dbReference>
<reference evidence="1 2" key="1">
    <citation type="submission" date="2023-02" db="EMBL/GenBank/DDBJ databases">
        <title>Genome sequence of Mucilaginibacter jinjuensis strain KACC 16571.</title>
        <authorList>
            <person name="Kim S."/>
            <person name="Heo J."/>
            <person name="Kwon S.-W."/>
        </authorList>
    </citation>
    <scope>NUCLEOTIDE SEQUENCE [LARGE SCALE GENOMIC DNA]</scope>
    <source>
        <strain evidence="1 2">KACC 16571</strain>
    </source>
</reference>
<dbReference type="EMBL" id="CP117167">
    <property type="protein sequence ID" value="WCT13255.1"/>
    <property type="molecule type" value="Genomic_DNA"/>
</dbReference>
<dbReference type="PANTHER" id="PTHR42905">
    <property type="entry name" value="PHOSPHOENOLPYRUVATE CARBOXYLASE"/>
    <property type="match status" value="1"/>
</dbReference>
<dbReference type="Gene3D" id="3.20.20.60">
    <property type="entry name" value="Phosphoenolpyruvate-binding domains"/>
    <property type="match status" value="1"/>
</dbReference>
<accession>A0ABY7TAZ1</accession>
<keyword evidence="1" id="KW-0456">Lyase</keyword>
<evidence type="ECO:0000313" key="2">
    <source>
        <dbReference type="Proteomes" id="UP001216139"/>
    </source>
</evidence>
<dbReference type="PANTHER" id="PTHR42905:SF5">
    <property type="entry name" value="CARBOXYVINYL-CARBOXYPHOSPHONATE PHOSPHORYLMUTASE, CHLOROPLASTIC"/>
    <property type="match status" value="1"/>
</dbReference>
<proteinExistence type="predicted"/>
<dbReference type="InterPro" id="IPR039556">
    <property type="entry name" value="ICL/PEPM"/>
</dbReference>
<evidence type="ECO:0000313" key="1">
    <source>
        <dbReference type="EMBL" id="WCT13255.1"/>
    </source>
</evidence>
<dbReference type="RefSeq" id="WP_273631536.1">
    <property type="nucleotide sequence ID" value="NZ_CP117167.1"/>
</dbReference>
<protein>
    <submittedName>
        <fullName evidence="1">Isocitrate lyase/PEP mutase family protein</fullName>
    </submittedName>
</protein>
<dbReference type="CDD" id="cd00377">
    <property type="entry name" value="ICL_PEPM"/>
    <property type="match status" value="1"/>
</dbReference>
<dbReference type="InterPro" id="IPR015813">
    <property type="entry name" value="Pyrv/PenolPyrv_kinase-like_dom"/>
</dbReference>
<dbReference type="InterPro" id="IPR018523">
    <property type="entry name" value="Isocitrate_lyase_ph_CS"/>
</dbReference>
<dbReference type="Pfam" id="PF13714">
    <property type="entry name" value="PEP_mutase"/>
    <property type="match status" value="1"/>
</dbReference>
<organism evidence="1 2">
    <name type="scientific">Mucilaginibacter jinjuensis</name>
    <dbReference type="NCBI Taxonomy" id="1176721"/>
    <lineage>
        <taxon>Bacteria</taxon>
        <taxon>Pseudomonadati</taxon>
        <taxon>Bacteroidota</taxon>
        <taxon>Sphingobacteriia</taxon>
        <taxon>Sphingobacteriales</taxon>
        <taxon>Sphingobacteriaceae</taxon>
        <taxon>Mucilaginibacter</taxon>
    </lineage>
</organism>
<dbReference type="PROSITE" id="PS00161">
    <property type="entry name" value="ISOCITRATE_LYASE"/>
    <property type="match status" value="1"/>
</dbReference>
<dbReference type="GO" id="GO:0016829">
    <property type="term" value="F:lyase activity"/>
    <property type="evidence" value="ECO:0007669"/>
    <property type="project" value="UniProtKB-KW"/>
</dbReference>